<comment type="caution">
    <text evidence="1">The sequence shown here is derived from an EMBL/GenBank/DDBJ whole genome shotgun (WGS) entry which is preliminary data.</text>
</comment>
<protein>
    <submittedName>
        <fullName evidence="1">Uncharacterized protein</fullName>
    </submittedName>
</protein>
<proteinExistence type="predicted"/>
<evidence type="ECO:0000313" key="1">
    <source>
        <dbReference type="EMBL" id="KAK7391572.1"/>
    </source>
</evidence>
<sequence length="75" mass="8231">MGYRVISLVFDASLGCAKSNQLRFFYCRKEIPSPTLKNDEDEVCGDVGTMDPLTPNRVGMMVALVIVINEEACGT</sequence>
<keyword evidence="2" id="KW-1185">Reference proteome</keyword>
<accession>A0AAN9SDM2</accession>
<gene>
    <name evidence="1" type="ORF">VNO78_19989</name>
</gene>
<name>A0AAN9SDM2_PSOTE</name>
<reference evidence="1 2" key="1">
    <citation type="submission" date="2024-01" db="EMBL/GenBank/DDBJ databases">
        <title>The genomes of 5 underutilized Papilionoideae crops provide insights into root nodulation and disease resistanc.</title>
        <authorList>
            <person name="Jiang F."/>
        </authorList>
    </citation>
    <scope>NUCLEOTIDE SEQUENCE [LARGE SCALE GENOMIC DNA]</scope>
    <source>
        <strain evidence="1">DUOXIRENSHENG_FW03</strain>
        <tissue evidence="1">Leaves</tissue>
    </source>
</reference>
<dbReference type="AlphaFoldDB" id="A0AAN9SDM2"/>
<evidence type="ECO:0000313" key="2">
    <source>
        <dbReference type="Proteomes" id="UP001386955"/>
    </source>
</evidence>
<dbReference type="Proteomes" id="UP001386955">
    <property type="component" value="Unassembled WGS sequence"/>
</dbReference>
<dbReference type="EMBL" id="JAYMYS010000005">
    <property type="protein sequence ID" value="KAK7391572.1"/>
    <property type="molecule type" value="Genomic_DNA"/>
</dbReference>
<organism evidence="1 2">
    <name type="scientific">Psophocarpus tetragonolobus</name>
    <name type="common">Winged bean</name>
    <name type="synonym">Dolichos tetragonolobus</name>
    <dbReference type="NCBI Taxonomy" id="3891"/>
    <lineage>
        <taxon>Eukaryota</taxon>
        <taxon>Viridiplantae</taxon>
        <taxon>Streptophyta</taxon>
        <taxon>Embryophyta</taxon>
        <taxon>Tracheophyta</taxon>
        <taxon>Spermatophyta</taxon>
        <taxon>Magnoliopsida</taxon>
        <taxon>eudicotyledons</taxon>
        <taxon>Gunneridae</taxon>
        <taxon>Pentapetalae</taxon>
        <taxon>rosids</taxon>
        <taxon>fabids</taxon>
        <taxon>Fabales</taxon>
        <taxon>Fabaceae</taxon>
        <taxon>Papilionoideae</taxon>
        <taxon>50 kb inversion clade</taxon>
        <taxon>NPAAA clade</taxon>
        <taxon>indigoferoid/millettioid clade</taxon>
        <taxon>Phaseoleae</taxon>
        <taxon>Psophocarpus</taxon>
    </lineage>
</organism>